<feature type="transmembrane region" description="Helical" evidence="5">
    <location>
        <begin position="221"/>
        <end position="239"/>
    </location>
</feature>
<feature type="transmembrane region" description="Helical" evidence="5">
    <location>
        <begin position="67"/>
        <end position="89"/>
    </location>
</feature>
<comment type="caution">
    <text evidence="7">The sequence shown here is derived from an EMBL/GenBank/DDBJ whole genome shotgun (WGS) entry which is preliminary data.</text>
</comment>
<evidence type="ECO:0000313" key="8">
    <source>
        <dbReference type="Proteomes" id="UP000033867"/>
    </source>
</evidence>
<keyword evidence="3 5" id="KW-1133">Transmembrane helix</keyword>
<feature type="transmembrane region" description="Helical" evidence="5">
    <location>
        <begin position="246"/>
        <end position="265"/>
    </location>
</feature>
<keyword evidence="2 5" id="KW-0812">Transmembrane</keyword>
<feature type="transmembrane region" description="Helical" evidence="5">
    <location>
        <begin position="386"/>
        <end position="404"/>
    </location>
</feature>
<evidence type="ECO:0000313" key="7">
    <source>
        <dbReference type="EMBL" id="KKS72882.1"/>
    </source>
</evidence>
<feature type="domain" description="O-antigen ligase-related" evidence="6">
    <location>
        <begin position="204"/>
        <end position="361"/>
    </location>
</feature>
<evidence type="ECO:0000256" key="3">
    <source>
        <dbReference type="ARBA" id="ARBA00022989"/>
    </source>
</evidence>
<dbReference type="AlphaFoldDB" id="A0A0G1BHR7"/>
<dbReference type="InterPro" id="IPR011990">
    <property type="entry name" value="TPR-like_helical_dom_sf"/>
</dbReference>
<proteinExistence type="predicted"/>
<sequence length="692" mass="78089">MRISTYTKVMTWLTIASFCIPLLVLAQQFIFPFIVLKAVVFRSIVLLMLGVYILLLKNDWQTYKPRLSVVSLSVLFFLASWVISTFVGVDWYRSFWDGHERMLGTFTIIHYVLYFLILSSVFRTREAWQSLFPWFFGMGMGVLLIGFWQVVNPEFLLNRGSDRVSSTLGNPIYYGGYALFLFFLSTVLFLKGKERLHRWIYGAGVIISALAVLLSGTRGTLLALIGAVVLCLFLVMIFSRQASVRRYLAVGFVSLLILAGALFFVRETSFVKAIPGVGRLLNTSLSADSAETRVMAWGIAVEAWEEKPVFGWGPAGYFFAFNKYYRPKFLTHGVGETWFDSAHNAFLNTLAVQGILGAVSYVLLFALPAIILLLRAKREESDFLKLEYIVFACFFAAHFVHNFFVFEDLTSSLFFFFMLGYVHVLITSEKQATASAGEEKKKAVSQKVTIGPLSGLVMLCVVLLIYTTNINPARANMATVATIRSFQSGNIDTILSSYDQIASYPSPHIDDIRADFARTVGGQAESLRKQNTDEQVEKLVQVAIDALEKNIQLHPLDIRYYLSLAQLDQYATYLTSKLDYVLHAEQIITQAMEYSPQRQQVKYFLSVIKMQLGKTEEAFALIDETIAAEPLVQEGWWRKAAYLKQLGQIGEAKKVIREAEELGVTFHSEGAIIRDAIMELPEILLEPVPESE</sequence>
<feature type="transmembrane region" description="Helical" evidence="5">
    <location>
        <begin position="410"/>
        <end position="427"/>
    </location>
</feature>
<protein>
    <submittedName>
        <fullName evidence="7">Tetratricopeptide repeat domain protein</fullName>
    </submittedName>
</protein>
<evidence type="ECO:0000256" key="4">
    <source>
        <dbReference type="ARBA" id="ARBA00023136"/>
    </source>
</evidence>
<dbReference type="SUPFAM" id="SSF48452">
    <property type="entry name" value="TPR-like"/>
    <property type="match status" value="1"/>
</dbReference>
<evidence type="ECO:0000256" key="5">
    <source>
        <dbReference type="SAM" id="Phobius"/>
    </source>
</evidence>
<evidence type="ECO:0000256" key="1">
    <source>
        <dbReference type="ARBA" id="ARBA00004141"/>
    </source>
</evidence>
<dbReference type="Proteomes" id="UP000033867">
    <property type="component" value="Unassembled WGS sequence"/>
</dbReference>
<dbReference type="InterPro" id="IPR051533">
    <property type="entry name" value="WaaL-like"/>
</dbReference>
<reference evidence="7 8" key="1">
    <citation type="journal article" date="2015" name="Nature">
        <title>rRNA introns, odd ribosomes, and small enigmatic genomes across a large radiation of phyla.</title>
        <authorList>
            <person name="Brown C.T."/>
            <person name="Hug L.A."/>
            <person name="Thomas B.C."/>
            <person name="Sharon I."/>
            <person name="Castelle C.J."/>
            <person name="Singh A."/>
            <person name="Wilkins M.J."/>
            <person name="Williams K.H."/>
            <person name="Banfield J.F."/>
        </authorList>
    </citation>
    <scope>NUCLEOTIDE SEQUENCE [LARGE SCALE GENOMIC DNA]</scope>
</reference>
<feature type="transmembrane region" description="Helical" evidence="5">
    <location>
        <begin position="350"/>
        <end position="374"/>
    </location>
</feature>
<dbReference type="PANTHER" id="PTHR37422">
    <property type="entry name" value="TEICHURONIC ACID BIOSYNTHESIS PROTEIN TUAE"/>
    <property type="match status" value="1"/>
</dbReference>
<dbReference type="InterPro" id="IPR007016">
    <property type="entry name" value="O-antigen_ligase-rel_domated"/>
</dbReference>
<feature type="transmembrane region" description="Helical" evidence="5">
    <location>
        <begin position="101"/>
        <end position="119"/>
    </location>
</feature>
<feature type="transmembrane region" description="Helical" evidence="5">
    <location>
        <begin position="36"/>
        <end position="55"/>
    </location>
</feature>
<name>A0A0G1BHR7_9BACT</name>
<organism evidence="7 8">
    <name type="scientific">Candidatus Magasanikbacteria bacterium GW2011_GWE2_42_7</name>
    <dbReference type="NCBI Taxonomy" id="1619052"/>
    <lineage>
        <taxon>Bacteria</taxon>
        <taxon>Candidatus Magasanikiibacteriota</taxon>
    </lineage>
</organism>
<accession>A0A0G1BHR7</accession>
<gene>
    <name evidence="7" type="ORF">UV42_C0003G0011</name>
</gene>
<evidence type="ECO:0000256" key="2">
    <source>
        <dbReference type="ARBA" id="ARBA00022692"/>
    </source>
</evidence>
<feature type="transmembrane region" description="Helical" evidence="5">
    <location>
        <begin position="448"/>
        <end position="466"/>
    </location>
</feature>
<feature type="transmembrane region" description="Helical" evidence="5">
    <location>
        <begin position="131"/>
        <end position="151"/>
    </location>
</feature>
<dbReference type="EMBL" id="LCEK01000003">
    <property type="protein sequence ID" value="KKS72882.1"/>
    <property type="molecule type" value="Genomic_DNA"/>
</dbReference>
<keyword evidence="4 5" id="KW-0472">Membrane</keyword>
<evidence type="ECO:0000259" key="6">
    <source>
        <dbReference type="Pfam" id="PF04932"/>
    </source>
</evidence>
<dbReference type="Gene3D" id="1.25.40.10">
    <property type="entry name" value="Tetratricopeptide repeat domain"/>
    <property type="match status" value="1"/>
</dbReference>
<feature type="transmembrane region" description="Helical" evidence="5">
    <location>
        <begin position="171"/>
        <end position="190"/>
    </location>
</feature>
<comment type="subcellular location">
    <subcellularLocation>
        <location evidence="1">Membrane</location>
        <topology evidence="1">Multi-pass membrane protein</topology>
    </subcellularLocation>
</comment>
<dbReference type="GO" id="GO:0016020">
    <property type="term" value="C:membrane"/>
    <property type="evidence" value="ECO:0007669"/>
    <property type="project" value="UniProtKB-SubCell"/>
</dbReference>
<dbReference type="Pfam" id="PF04932">
    <property type="entry name" value="Wzy_C"/>
    <property type="match status" value="1"/>
</dbReference>
<feature type="transmembrane region" description="Helical" evidence="5">
    <location>
        <begin position="199"/>
        <end position="215"/>
    </location>
</feature>
<dbReference type="PANTHER" id="PTHR37422:SF13">
    <property type="entry name" value="LIPOPOLYSACCHARIDE BIOSYNTHESIS PROTEIN PA4999-RELATED"/>
    <property type="match status" value="1"/>
</dbReference>